<dbReference type="InterPro" id="IPR002893">
    <property type="entry name" value="Znf_MYND"/>
</dbReference>
<keyword evidence="3" id="KW-0862">Zinc</keyword>
<dbReference type="PROSITE" id="PS01360">
    <property type="entry name" value="ZF_MYND_1"/>
    <property type="match status" value="1"/>
</dbReference>
<keyword evidence="2 4" id="KW-0863">Zinc-finger</keyword>
<comment type="caution">
    <text evidence="6">The sequence shown here is derived from an EMBL/GenBank/DDBJ whole genome shotgun (WGS) entry which is preliminary data.</text>
</comment>
<name>A0A369JYQ4_HYPMA</name>
<sequence length="233" mass="25984">MPSNTLPPIAQAYKQCQNCFRAGIPLKNCSGCKRSHYCSVECQKADWPAHKRRCRVNQQTDTQMQMKDSMAKKQGSPTPEGTLKFVDQQAIVKKWLQMYKPMLHAAVTDGLTLRETPERCQTHVLVIHLQPAPNLAASKSKKEAARSIACSFLLDRAFVTPLEEAITHYPQLKSVVADITEKGKPIRDAGGLGFALLITMVPSWDTMQITPCGFPRPLVRPSDPLWAASLDFH</sequence>
<dbReference type="EMBL" id="LUEZ02000021">
    <property type="protein sequence ID" value="RDB26868.1"/>
    <property type="molecule type" value="Genomic_DNA"/>
</dbReference>
<feature type="domain" description="MYND-type" evidence="5">
    <location>
        <begin position="16"/>
        <end position="54"/>
    </location>
</feature>
<proteinExistence type="predicted"/>
<evidence type="ECO:0000259" key="5">
    <source>
        <dbReference type="PROSITE" id="PS50865"/>
    </source>
</evidence>
<gene>
    <name evidence="6" type="ORF">Hypma_005031</name>
</gene>
<evidence type="ECO:0000313" key="7">
    <source>
        <dbReference type="Proteomes" id="UP000076154"/>
    </source>
</evidence>
<evidence type="ECO:0000256" key="4">
    <source>
        <dbReference type="PROSITE-ProRule" id="PRU00134"/>
    </source>
</evidence>
<protein>
    <recommendedName>
        <fullName evidence="5">MYND-type domain-containing protein</fullName>
    </recommendedName>
</protein>
<dbReference type="GO" id="GO:0008270">
    <property type="term" value="F:zinc ion binding"/>
    <property type="evidence" value="ECO:0007669"/>
    <property type="project" value="UniProtKB-KW"/>
</dbReference>
<keyword evidence="7" id="KW-1185">Reference proteome</keyword>
<dbReference type="OrthoDB" id="3069922at2759"/>
<accession>A0A369JYQ4</accession>
<evidence type="ECO:0000256" key="3">
    <source>
        <dbReference type="ARBA" id="ARBA00022833"/>
    </source>
</evidence>
<evidence type="ECO:0000313" key="6">
    <source>
        <dbReference type="EMBL" id="RDB26868.1"/>
    </source>
</evidence>
<dbReference type="STRING" id="39966.A0A369JYQ4"/>
<dbReference type="Gene3D" id="6.10.140.2220">
    <property type="match status" value="1"/>
</dbReference>
<evidence type="ECO:0000256" key="2">
    <source>
        <dbReference type="ARBA" id="ARBA00022771"/>
    </source>
</evidence>
<dbReference type="Proteomes" id="UP000076154">
    <property type="component" value="Unassembled WGS sequence"/>
</dbReference>
<dbReference type="AlphaFoldDB" id="A0A369JYQ4"/>
<dbReference type="PROSITE" id="PS50865">
    <property type="entry name" value="ZF_MYND_2"/>
    <property type="match status" value="1"/>
</dbReference>
<organism evidence="6 7">
    <name type="scientific">Hypsizygus marmoreus</name>
    <name type="common">White beech mushroom</name>
    <name type="synonym">Agaricus marmoreus</name>
    <dbReference type="NCBI Taxonomy" id="39966"/>
    <lineage>
        <taxon>Eukaryota</taxon>
        <taxon>Fungi</taxon>
        <taxon>Dikarya</taxon>
        <taxon>Basidiomycota</taxon>
        <taxon>Agaricomycotina</taxon>
        <taxon>Agaricomycetes</taxon>
        <taxon>Agaricomycetidae</taxon>
        <taxon>Agaricales</taxon>
        <taxon>Tricholomatineae</taxon>
        <taxon>Lyophyllaceae</taxon>
        <taxon>Hypsizygus</taxon>
    </lineage>
</organism>
<keyword evidence="1" id="KW-0479">Metal-binding</keyword>
<reference evidence="6" key="1">
    <citation type="submission" date="2018-04" db="EMBL/GenBank/DDBJ databases">
        <title>Whole genome sequencing of Hypsizygus marmoreus.</title>
        <authorList>
            <person name="Choi I.-G."/>
            <person name="Min B."/>
            <person name="Kim J.-G."/>
            <person name="Kim S."/>
            <person name="Oh Y.-L."/>
            <person name="Kong W.-S."/>
            <person name="Park H."/>
            <person name="Jeong J."/>
            <person name="Song E.-S."/>
        </authorList>
    </citation>
    <scope>NUCLEOTIDE SEQUENCE [LARGE SCALE GENOMIC DNA]</scope>
    <source>
        <strain evidence="6">51987-8</strain>
    </source>
</reference>
<dbReference type="InParanoid" id="A0A369JYQ4"/>
<dbReference type="Pfam" id="PF01753">
    <property type="entry name" value="zf-MYND"/>
    <property type="match status" value="1"/>
</dbReference>
<dbReference type="SUPFAM" id="SSF144232">
    <property type="entry name" value="HIT/MYND zinc finger-like"/>
    <property type="match status" value="1"/>
</dbReference>
<evidence type="ECO:0000256" key="1">
    <source>
        <dbReference type="ARBA" id="ARBA00022723"/>
    </source>
</evidence>